<dbReference type="EMBL" id="QMIF01000020">
    <property type="protein sequence ID" value="TVM30661.1"/>
    <property type="molecule type" value="Genomic_DNA"/>
</dbReference>
<reference evidence="6 7" key="1">
    <citation type="submission" date="2018-06" db="EMBL/GenBank/DDBJ databases">
        <title>Complete genome of Desulfovibrio marinus P48SEP.</title>
        <authorList>
            <person name="Crispim J.S."/>
            <person name="Vidigal P.M.P."/>
            <person name="Silva L.C.F."/>
            <person name="Araujo L.C."/>
            <person name="Laguardia C.N."/>
            <person name="Dias R.S."/>
            <person name="Sousa M.P."/>
            <person name="Paula S.O."/>
            <person name="Silva C."/>
        </authorList>
    </citation>
    <scope>NUCLEOTIDE SEQUENCE [LARGE SCALE GENOMIC DNA]</scope>
    <source>
        <strain evidence="6 7">P48SEP</strain>
    </source>
</reference>
<keyword evidence="5" id="KW-0460">Magnesium</keyword>
<evidence type="ECO:0000256" key="2">
    <source>
        <dbReference type="ARBA" id="ARBA00022741"/>
    </source>
</evidence>
<dbReference type="Proteomes" id="UP000434052">
    <property type="component" value="Unassembled WGS sequence"/>
</dbReference>
<feature type="binding site" evidence="4">
    <location>
        <position position="73"/>
    </location>
    <ligand>
        <name>substrate</name>
    </ligand>
</feature>
<dbReference type="PIRSF" id="PIRSF006806">
    <property type="entry name" value="FTHF_cligase"/>
    <property type="match status" value="1"/>
</dbReference>
<proteinExistence type="inferred from homology"/>
<keyword evidence="3 4" id="KW-0067">ATP-binding</keyword>
<dbReference type="PANTHER" id="PTHR23407">
    <property type="entry name" value="ATPASE INHIBITOR/5-FORMYLTETRAHYDROFOLATE CYCLO-LIGASE"/>
    <property type="match status" value="1"/>
</dbReference>
<evidence type="ECO:0000313" key="7">
    <source>
        <dbReference type="Proteomes" id="UP000434052"/>
    </source>
</evidence>
<dbReference type="NCBIfam" id="TIGR02727">
    <property type="entry name" value="MTHFS_bact"/>
    <property type="match status" value="1"/>
</dbReference>
<keyword evidence="5" id="KW-0479">Metal-binding</keyword>
<dbReference type="AlphaFoldDB" id="A0A6P1ZAM9"/>
<comment type="caution">
    <text evidence="6">The sequence shown here is derived from an EMBL/GenBank/DDBJ whole genome shotgun (WGS) entry which is preliminary data.</text>
</comment>
<protein>
    <recommendedName>
        <fullName evidence="5">5-formyltetrahydrofolate cyclo-ligase</fullName>
        <ecNumber evidence="5">6.3.3.2</ecNumber>
    </recommendedName>
</protein>
<dbReference type="EC" id="6.3.3.2" evidence="5"/>
<evidence type="ECO:0000256" key="5">
    <source>
        <dbReference type="RuleBase" id="RU361279"/>
    </source>
</evidence>
<dbReference type="GO" id="GO:0005524">
    <property type="term" value="F:ATP binding"/>
    <property type="evidence" value="ECO:0007669"/>
    <property type="project" value="UniProtKB-KW"/>
</dbReference>
<dbReference type="GO" id="GO:0030272">
    <property type="term" value="F:5-formyltetrahydrofolate cyclo-ligase activity"/>
    <property type="evidence" value="ECO:0007669"/>
    <property type="project" value="UniProtKB-EC"/>
</dbReference>
<dbReference type="InterPro" id="IPR037171">
    <property type="entry name" value="NagB/RpiA_transferase-like"/>
</dbReference>
<dbReference type="SUPFAM" id="SSF100950">
    <property type="entry name" value="NagB/RpiA/CoA transferase-like"/>
    <property type="match status" value="1"/>
</dbReference>
<feature type="binding site" evidence="4">
    <location>
        <begin position="22"/>
        <end position="26"/>
    </location>
    <ligand>
        <name>ATP</name>
        <dbReference type="ChEBI" id="CHEBI:30616"/>
    </ligand>
</feature>
<dbReference type="GO" id="GO:0046872">
    <property type="term" value="F:metal ion binding"/>
    <property type="evidence" value="ECO:0007669"/>
    <property type="project" value="UniProtKB-KW"/>
</dbReference>
<organism evidence="6 7">
    <name type="scientific">Oceanidesulfovibrio marinus</name>
    <dbReference type="NCBI Taxonomy" id="370038"/>
    <lineage>
        <taxon>Bacteria</taxon>
        <taxon>Pseudomonadati</taxon>
        <taxon>Thermodesulfobacteriota</taxon>
        <taxon>Desulfovibrionia</taxon>
        <taxon>Desulfovibrionales</taxon>
        <taxon>Desulfovibrionaceae</taxon>
        <taxon>Oceanidesulfovibrio</taxon>
    </lineage>
</organism>
<dbReference type="Pfam" id="PF01812">
    <property type="entry name" value="5-FTHF_cyc-lig"/>
    <property type="match status" value="1"/>
</dbReference>
<dbReference type="InterPro" id="IPR024185">
    <property type="entry name" value="FTHF_cligase-like_sf"/>
</dbReference>
<feature type="binding site" evidence="4">
    <location>
        <position position="68"/>
    </location>
    <ligand>
        <name>substrate</name>
    </ligand>
</feature>
<dbReference type="RefSeq" id="WP_144307197.1">
    <property type="nucleotide sequence ID" value="NZ_QMIF01000020.1"/>
</dbReference>
<dbReference type="GO" id="GO:0009396">
    <property type="term" value="P:folic acid-containing compound biosynthetic process"/>
    <property type="evidence" value="ECO:0007669"/>
    <property type="project" value="TreeGrafter"/>
</dbReference>
<name>A0A6P1ZAM9_9BACT</name>
<comment type="catalytic activity">
    <reaction evidence="5">
        <text>(6S)-5-formyl-5,6,7,8-tetrahydrofolate + ATP = (6R)-5,10-methenyltetrahydrofolate + ADP + phosphate</text>
        <dbReference type="Rhea" id="RHEA:10488"/>
        <dbReference type="ChEBI" id="CHEBI:30616"/>
        <dbReference type="ChEBI" id="CHEBI:43474"/>
        <dbReference type="ChEBI" id="CHEBI:57455"/>
        <dbReference type="ChEBI" id="CHEBI:57457"/>
        <dbReference type="ChEBI" id="CHEBI:456216"/>
        <dbReference type="EC" id="6.3.3.2"/>
    </reaction>
</comment>
<evidence type="ECO:0000256" key="1">
    <source>
        <dbReference type="ARBA" id="ARBA00010638"/>
    </source>
</evidence>
<gene>
    <name evidence="6" type="ORF">DQK91_20055</name>
</gene>
<evidence type="ECO:0000256" key="3">
    <source>
        <dbReference type="ARBA" id="ARBA00022840"/>
    </source>
</evidence>
<dbReference type="InterPro" id="IPR002698">
    <property type="entry name" value="FTHF_cligase"/>
</dbReference>
<feature type="binding site" evidence="4">
    <location>
        <begin position="153"/>
        <end position="161"/>
    </location>
    <ligand>
        <name>ATP</name>
        <dbReference type="ChEBI" id="CHEBI:30616"/>
    </ligand>
</feature>
<accession>A0A6P1ZAM9</accession>
<dbReference type="GO" id="GO:0035999">
    <property type="term" value="P:tetrahydrofolate interconversion"/>
    <property type="evidence" value="ECO:0007669"/>
    <property type="project" value="TreeGrafter"/>
</dbReference>
<comment type="similarity">
    <text evidence="1 5">Belongs to the 5-formyltetrahydrofolate cyclo-ligase family.</text>
</comment>
<evidence type="ECO:0000256" key="4">
    <source>
        <dbReference type="PIRSR" id="PIRSR006806-1"/>
    </source>
</evidence>
<comment type="cofactor">
    <cofactor evidence="5">
        <name>Mg(2+)</name>
        <dbReference type="ChEBI" id="CHEBI:18420"/>
    </cofactor>
</comment>
<evidence type="ECO:0000313" key="6">
    <source>
        <dbReference type="EMBL" id="TVM30661.1"/>
    </source>
</evidence>
<keyword evidence="6" id="KW-0436">Ligase</keyword>
<keyword evidence="2 4" id="KW-0547">Nucleotide-binding</keyword>
<dbReference type="OrthoDB" id="9801938at2"/>
<dbReference type="PANTHER" id="PTHR23407:SF1">
    <property type="entry name" value="5-FORMYLTETRAHYDROFOLATE CYCLO-LIGASE"/>
    <property type="match status" value="1"/>
</dbReference>
<dbReference type="Gene3D" id="3.40.50.10420">
    <property type="entry name" value="NagB/RpiA/CoA transferase-like"/>
    <property type="match status" value="1"/>
</dbReference>
<sequence>MASRSFGPPGAHASSVSGTIGKDELRQRFRAMRASLPAEQSVAKSRRAQEHILDLRHWREAQTVLLYVGCRGETATDLLLQSAWQEQKTVLLPRCLPATPGEMELACVRSQHDLAPGLYSIPEPDPTTCSPVEPERVDLIVVPALAFDRRGFRLGQGGGYYDRLLVSQPYTNSLAIGLAFDFQVVRSLPVDGWDRPVAAVASDKELIWT</sequence>